<feature type="region of interest" description="Disordered" evidence="1">
    <location>
        <begin position="170"/>
        <end position="250"/>
    </location>
</feature>
<dbReference type="Proteomes" id="UP001218218">
    <property type="component" value="Unassembled WGS sequence"/>
</dbReference>
<keyword evidence="3" id="KW-1185">Reference proteome</keyword>
<feature type="compositionally biased region" description="Basic and acidic residues" evidence="1">
    <location>
        <begin position="40"/>
        <end position="53"/>
    </location>
</feature>
<feature type="compositionally biased region" description="Polar residues" evidence="1">
    <location>
        <begin position="200"/>
        <end position="215"/>
    </location>
</feature>
<evidence type="ECO:0000313" key="2">
    <source>
        <dbReference type="EMBL" id="KAJ7362748.1"/>
    </source>
</evidence>
<feature type="region of interest" description="Disordered" evidence="1">
    <location>
        <begin position="1"/>
        <end position="85"/>
    </location>
</feature>
<feature type="compositionally biased region" description="Basic and acidic residues" evidence="1">
    <location>
        <begin position="177"/>
        <end position="197"/>
    </location>
</feature>
<feature type="compositionally biased region" description="Basic residues" evidence="1">
    <location>
        <begin position="1"/>
        <end position="11"/>
    </location>
</feature>
<evidence type="ECO:0000256" key="1">
    <source>
        <dbReference type="SAM" id="MobiDB-lite"/>
    </source>
</evidence>
<feature type="compositionally biased region" description="Basic residues" evidence="1">
    <location>
        <begin position="54"/>
        <end position="65"/>
    </location>
</feature>
<gene>
    <name evidence="2" type="ORF">DFH08DRAFT_799768</name>
</gene>
<evidence type="ECO:0000313" key="3">
    <source>
        <dbReference type="Proteomes" id="UP001218218"/>
    </source>
</evidence>
<dbReference type="AlphaFoldDB" id="A0AAD7AMC1"/>
<protein>
    <submittedName>
        <fullName evidence="2">Uncharacterized protein</fullName>
    </submittedName>
</protein>
<sequence length="308" mass="34148">MSSLRVRKIKKIQNPAQWPIPLGSQHPHDPEPGHLSAWTQRHDEEKRRGEANRIQRRRQKKHKRIQEKEIQTKKHNGTEKEKEKIEYEDKKYAPPTLPNAVANKLWLVFSTNPPPPPPPETEVQPLVPPMPMPPMLGSGHHFFVLEVEVEMEERVPVRDYVSSVLRLGKGGRGCGEGAEREGGERGGRRRVARECMKGKMSNSHSNNCSSPASARSRTRDGENGAGALRNNKGGINDERDGKSRMGWNPVRDFERPRWAGVWRKRGSSDAVVGGVEGFVNIGKVGVGGWATLSVSVVAVVVAVAGDVG</sequence>
<proteinExistence type="predicted"/>
<name>A0AAD7AMC1_9AGAR</name>
<organism evidence="2 3">
    <name type="scientific">Mycena albidolilacea</name>
    <dbReference type="NCBI Taxonomy" id="1033008"/>
    <lineage>
        <taxon>Eukaryota</taxon>
        <taxon>Fungi</taxon>
        <taxon>Dikarya</taxon>
        <taxon>Basidiomycota</taxon>
        <taxon>Agaricomycotina</taxon>
        <taxon>Agaricomycetes</taxon>
        <taxon>Agaricomycetidae</taxon>
        <taxon>Agaricales</taxon>
        <taxon>Marasmiineae</taxon>
        <taxon>Mycenaceae</taxon>
        <taxon>Mycena</taxon>
    </lineage>
</organism>
<comment type="caution">
    <text evidence="2">The sequence shown here is derived from an EMBL/GenBank/DDBJ whole genome shotgun (WGS) entry which is preliminary data.</text>
</comment>
<dbReference type="EMBL" id="JARIHO010000004">
    <property type="protein sequence ID" value="KAJ7362748.1"/>
    <property type="molecule type" value="Genomic_DNA"/>
</dbReference>
<feature type="compositionally biased region" description="Basic and acidic residues" evidence="1">
    <location>
        <begin position="66"/>
        <end position="85"/>
    </location>
</feature>
<accession>A0AAD7AMC1</accession>
<reference evidence="2" key="1">
    <citation type="submission" date="2023-03" db="EMBL/GenBank/DDBJ databases">
        <title>Massive genome expansion in bonnet fungi (Mycena s.s.) driven by repeated elements and novel gene families across ecological guilds.</title>
        <authorList>
            <consortium name="Lawrence Berkeley National Laboratory"/>
            <person name="Harder C.B."/>
            <person name="Miyauchi S."/>
            <person name="Viragh M."/>
            <person name="Kuo A."/>
            <person name="Thoen E."/>
            <person name="Andreopoulos B."/>
            <person name="Lu D."/>
            <person name="Skrede I."/>
            <person name="Drula E."/>
            <person name="Henrissat B."/>
            <person name="Morin E."/>
            <person name="Kohler A."/>
            <person name="Barry K."/>
            <person name="LaButti K."/>
            <person name="Morin E."/>
            <person name="Salamov A."/>
            <person name="Lipzen A."/>
            <person name="Mereny Z."/>
            <person name="Hegedus B."/>
            <person name="Baldrian P."/>
            <person name="Stursova M."/>
            <person name="Weitz H."/>
            <person name="Taylor A."/>
            <person name="Grigoriev I.V."/>
            <person name="Nagy L.G."/>
            <person name="Martin F."/>
            <person name="Kauserud H."/>
        </authorList>
    </citation>
    <scope>NUCLEOTIDE SEQUENCE</scope>
    <source>
        <strain evidence="2">CBHHK002</strain>
    </source>
</reference>